<gene>
    <name evidence="3" type="ORF">GCM10010411_39390</name>
</gene>
<evidence type="ECO:0000259" key="2">
    <source>
        <dbReference type="Pfam" id="PF11706"/>
    </source>
</evidence>
<dbReference type="PANTHER" id="PTHR35525">
    <property type="entry name" value="BLL6575 PROTEIN"/>
    <property type="match status" value="1"/>
</dbReference>
<protein>
    <submittedName>
        <fullName evidence="3">CGNR zinc finger domain-containing protein</fullName>
    </submittedName>
</protein>
<feature type="domain" description="Zinc finger CGNR" evidence="2">
    <location>
        <begin position="132"/>
        <end position="165"/>
    </location>
</feature>
<dbReference type="Pfam" id="PF11706">
    <property type="entry name" value="zf-CGNR"/>
    <property type="match status" value="1"/>
</dbReference>
<organism evidence="3 4">
    <name type="scientific">Actinomadura fulvescens</name>
    <dbReference type="NCBI Taxonomy" id="46160"/>
    <lineage>
        <taxon>Bacteria</taxon>
        <taxon>Bacillati</taxon>
        <taxon>Actinomycetota</taxon>
        <taxon>Actinomycetes</taxon>
        <taxon>Streptosporangiales</taxon>
        <taxon>Thermomonosporaceae</taxon>
        <taxon>Actinomadura</taxon>
    </lineage>
</organism>
<sequence>MDLASYADLAIELVNTHDSQADKGRDFEVLRELLVIRSRLGGRVAHRDLDAMRELRAQLRAVFVSAVAGDEEDAIDRLNSLLMHHPVHPQLSGHDGRPWHLHLNEGGSVQDRYAAWAAMGLAVKVSDRGLDRLGICRADGCERVFFDTTANKSQRYCSDRCAGRPSSVAAAHHPARTSARAAIETAVPAQRGAAQAGGRKTEIREGGQ</sequence>
<dbReference type="InterPro" id="IPR023286">
    <property type="entry name" value="ABATE_dom_sf"/>
</dbReference>
<accession>A0ABP6C7W9</accession>
<keyword evidence="4" id="KW-1185">Reference proteome</keyword>
<evidence type="ECO:0000256" key="1">
    <source>
        <dbReference type="SAM" id="MobiDB-lite"/>
    </source>
</evidence>
<feature type="compositionally biased region" description="Basic and acidic residues" evidence="1">
    <location>
        <begin position="199"/>
        <end position="208"/>
    </location>
</feature>
<dbReference type="Proteomes" id="UP001501509">
    <property type="component" value="Unassembled WGS sequence"/>
</dbReference>
<feature type="region of interest" description="Disordered" evidence="1">
    <location>
        <begin position="189"/>
        <end position="208"/>
    </location>
</feature>
<dbReference type="RefSeq" id="WP_344542821.1">
    <property type="nucleotide sequence ID" value="NZ_BAAATD010000005.1"/>
</dbReference>
<comment type="caution">
    <text evidence="3">The sequence shown here is derived from an EMBL/GenBank/DDBJ whole genome shotgun (WGS) entry which is preliminary data.</text>
</comment>
<dbReference type="SUPFAM" id="SSF160904">
    <property type="entry name" value="Jann2411-like"/>
    <property type="match status" value="1"/>
</dbReference>
<dbReference type="EMBL" id="BAAATD010000005">
    <property type="protein sequence ID" value="GAA2601745.1"/>
    <property type="molecule type" value="Genomic_DNA"/>
</dbReference>
<dbReference type="InterPro" id="IPR010852">
    <property type="entry name" value="ABATE"/>
</dbReference>
<dbReference type="InterPro" id="IPR021005">
    <property type="entry name" value="Znf_CGNR"/>
</dbReference>
<reference evidence="4" key="1">
    <citation type="journal article" date="2019" name="Int. J. Syst. Evol. Microbiol.">
        <title>The Global Catalogue of Microorganisms (GCM) 10K type strain sequencing project: providing services to taxonomists for standard genome sequencing and annotation.</title>
        <authorList>
            <consortium name="The Broad Institute Genomics Platform"/>
            <consortium name="The Broad Institute Genome Sequencing Center for Infectious Disease"/>
            <person name="Wu L."/>
            <person name="Ma J."/>
        </authorList>
    </citation>
    <scope>NUCLEOTIDE SEQUENCE [LARGE SCALE GENOMIC DNA]</scope>
    <source>
        <strain evidence="4">JCM 6833</strain>
    </source>
</reference>
<proteinExistence type="predicted"/>
<evidence type="ECO:0000313" key="4">
    <source>
        <dbReference type="Proteomes" id="UP001501509"/>
    </source>
</evidence>
<feature type="compositionally biased region" description="Low complexity" evidence="1">
    <location>
        <begin position="189"/>
        <end position="198"/>
    </location>
</feature>
<evidence type="ECO:0000313" key="3">
    <source>
        <dbReference type="EMBL" id="GAA2601745.1"/>
    </source>
</evidence>
<name>A0ABP6C7W9_9ACTN</name>
<dbReference type="Pfam" id="PF07336">
    <property type="entry name" value="ABATE"/>
    <property type="match status" value="1"/>
</dbReference>
<dbReference type="PANTHER" id="PTHR35525:SF3">
    <property type="entry name" value="BLL6575 PROTEIN"/>
    <property type="match status" value="1"/>
</dbReference>
<dbReference type="Gene3D" id="1.10.3300.10">
    <property type="entry name" value="Jann2411-like domain"/>
    <property type="match status" value="1"/>
</dbReference>